<evidence type="ECO:0000256" key="1">
    <source>
        <dbReference type="SAM" id="MobiDB-lite"/>
    </source>
</evidence>
<feature type="region of interest" description="Disordered" evidence="1">
    <location>
        <begin position="263"/>
        <end position="286"/>
    </location>
</feature>
<dbReference type="InterPro" id="IPR006860">
    <property type="entry name" value="FecR"/>
</dbReference>
<dbReference type="EMBL" id="JAPFPW010000009">
    <property type="protein sequence ID" value="MCW7754116.1"/>
    <property type="molecule type" value="Genomic_DNA"/>
</dbReference>
<evidence type="ECO:0000256" key="2">
    <source>
        <dbReference type="SAM" id="SignalP"/>
    </source>
</evidence>
<accession>A0ABT3N9I0</accession>
<sequence>MSFPTFHIRTIPLFIGCVFSSFCLLYAASALADTAETAPKPKSHAGIVLTHTEGSVRILDPSSPFPKAPGELPRILQTGDRVQTQRNARALIFSPDGELILDSDSMLHVLESEGTQLESGTALYEITARDGKRVTARTPLVVIGVKGTRFMVSVGEHREDVALFKGRVGIEREDQQPMAFYQAKSPRDMTFSEYVTFQRQSFGDYRKALMQDFSDYKATMAAEFRDFKKEIDLTPGKRLTMGSGETPEAVEADVDRITQENAQSLHLWKQKASQTRTRPDMPSIQN</sequence>
<dbReference type="RefSeq" id="WP_265425036.1">
    <property type="nucleotide sequence ID" value="NZ_JAPFPW010000009.1"/>
</dbReference>
<feature type="chain" id="PRO_5045131831" evidence="2">
    <location>
        <begin position="33"/>
        <end position="286"/>
    </location>
</feature>
<keyword evidence="5" id="KW-1185">Reference proteome</keyword>
<dbReference type="PANTHER" id="PTHR38731:SF1">
    <property type="entry name" value="FECR PROTEIN DOMAIN-CONTAINING PROTEIN"/>
    <property type="match status" value="1"/>
</dbReference>
<name>A0ABT3N9I0_9BACT</name>
<keyword evidence="2" id="KW-0732">Signal</keyword>
<feature type="domain" description="FecR protein" evidence="3">
    <location>
        <begin position="80"/>
        <end position="168"/>
    </location>
</feature>
<evidence type="ECO:0000313" key="5">
    <source>
        <dbReference type="Proteomes" id="UP001209681"/>
    </source>
</evidence>
<dbReference type="Gene3D" id="2.60.120.1440">
    <property type="match status" value="1"/>
</dbReference>
<comment type="caution">
    <text evidence="4">The sequence shown here is derived from an EMBL/GenBank/DDBJ whole genome shotgun (WGS) entry which is preliminary data.</text>
</comment>
<dbReference type="Proteomes" id="UP001209681">
    <property type="component" value="Unassembled WGS sequence"/>
</dbReference>
<feature type="signal peptide" evidence="2">
    <location>
        <begin position="1"/>
        <end position="32"/>
    </location>
</feature>
<dbReference type="PANTHER" id="PTHR38731">
    <property type="entry name" value="LIPL45-RELATED LIPOPROTEIN-RELATED"/>
    <property type="match status" value="1"/>
</dbReference>
<evidence type="ECO:0000259" key="3">
    <source>
        <dbReference type="Pfam" id="PF04773"/>
    </source>
</evidence>
<reference evidence="4 5" key="1">
    <citation type="submission" date="2022-11" db="EMBL/GenBank/DDBJ databases">
        <title>Desulfobotulus tamanensis H1 sp. nov. - anaerobic, alkaliphilic, sulphate reducing bacterium isolated from terrestrial mud volcano.</title>
        <authorList>
            <person name="Frolova A."/>
            <person name="Merkel A.Y."/>
            <person name="Slobodkin A.I."/>
        </authorList>
    </citation>
    <scope>NUCLEOTIDE SEQUENCE [LARGE SCALE GENOMIC DNA]</scope>
    <source>
        <strain evidence="4 5">H1</strain>
    </source>
</reference>
<dbReference type="Pfam" id="PF04773">
    <property type="entry name" value="FecR"/>
    <property type="match status" value="1"/>
</dbReference>
<gene>
    <name evidence="4" type="ORF">OOT00_08960</name>
</gene>
<proteinExistence type="predicted"/>
<protein>
    <submittedName>
        <fullName evidence="4">FecR family protein</fullName>
    </submittedName>
</protein>
<evidence type="ECO:0000313" key="4">
    <source>
        <dbReference type="EMBL" id="MCW7754116.1"/>
    </source>
</evidence>
<organism evidence="4 5">
    <name type="scientific">Desulfobotulus pelophilus</name>
    <dbReference type="NCBI Taxonomy" id="2823377"/>
    <lineage>
        <taxon>Bacteria</taxon>
        <taxon>Pseudomonadati</taxon>
        <taxon>Thermodesulfobacteriota</taxon>
        <taxon>Desulfobacteria</taxon>
        <taxon>Desulfobacterales</taxon>
        <taxon>Desulfobacteraceae</taxon>
        <taxon>Desulfobotulus</taxon>
    </lineage>
</organism>